<dbReference type="PANTHER" id="PTHR22726:SF1">
    <property type="entry name" value="METALLOENDOPEPTIDASE OMA1, MITOCHONDRIAL"/>
    <property type="match status" value="1"/>
</dbReference>
<dbReference type="Pfam" id="PF01435">
    <property type="entry name" value="Peptidase_M48"/>
    <property type="match status" value="1"/>
</dbReference>
<dbReference type="PANTHER" id="PTHR22726">
    <property type="entry name" value="METALLOENDOPEPTIDASE OMA1"/>
    <property type="match status" value="1"/>
</dbReference>
<evidence type="ECO:0000256" key="3">
    <source>
        <dbReference type="ARBA" id="ARBA00022801"/>
    </source>
</evidence>
<dbReference type="RefSeq" id="WP_380940801.1">
    <property type="nucleotide sequence ID" value="NZ_JBHUFC010000003.1"/>
</dbReference>
<dbReference type="EMBL" id="JBHUFC010000003">
    <property type="protein sequence ID" value="MFD1788418.1"/>
    <property type="molecule type" value="Genomic_DNA"/>
</dbReference>
<dbReference type="Gene3D" id="2.30.42.10">
    <property type="match status" value="1"/>
</dbReference>
<feature type="domain" description="PDZ" evidence="7">
    <location>
        <begin position="83"/>
        <end position="110"/>
    </location>
</feature>
<evidence type="ECO:0000256" key="6">
    <source>
        <dbReference type="RuleBase" id="RU003983"/>
    </source>
</evidence>
<comment type="caution">
    <text evidence="8">The sequence shown here is derived from an EMBL/GenBank/DDBJ whole genome shotgun (WGS) entry which is preliminary data.</text>
</comment>
<gene>
    <name evidence="8" type="ORF">ACFSC3_12625</name>
</gene>
<evidence type="ECO:0000313" key="8">
    <source>
        <dbReference type="EMBL" id="MFD1788418.1"/>
    </source>
</evidence>
<dbReference type="InterPro" id="IPR051156">
    <property type="entry name" value="Mito/Outer_Membr_Metalloprot"/>
</dbReference>
<dbReference type="Proteomes" id="UP001597283">
    <property type="component" value="Unassembled WGS sequence"/>
</dbReference>
<dbReference type="SUPFAM" id="SSF50156">
    <property type="entry name" value="PDZ domain-like"/>
    <property type="match status" value="1"/>
</dbReference>
<reference evidence="9" key="1">
    <citation type="journal article" date="2019" name="Int. J. Syst. Evol. Microbiol.">
        <title>The Global Catalogue of Microorganisms (GCM) 10K type strain sequencing project: providing services to taxonomists for standard genome sequencing and annotation.</title>
        <authorList>
            <consortium name="The Broad Institute Genomics Platform"/>
            <consortium name="The Broad Institute Genome Sequencing Center for Infectious Disease"/>
            <person name="Wu L."/>
            <person name="Ma J."/>
        </authorList>
    </citation>
    <scope>NUCLEOTIDE SEQUENCE [LARGE SCALE GENOMIC DNA]</scope>
    <source>
        <strain evidence="9">Q85</strain>
    </source>
</reference>
<evidence type="ECO:0000256" key="2">
    <source>
        <dbReference type="ARBA" id="ARBA00022723"/>
    </source>
</evidence>
<dbReference type="Pfam" id="PF17820">
    <property type="entry name" value="PDZ_6"/>
    <property type="match status" value="1"/>
</dbReference>
<sequence length="321" mass="34126">MTLTLLILPAASADPIDRDAVLRTLAAQDGAVTAVGNRLQTAVAQWCPQRGWVTGMTVQAISQYGRDYRDAARRLYAMGERPVVFAVVPGGPAARAGLATGDRILSIDGTATTTVDQTGPATVTDSERAADLLDTAMRDGRAVLTVERGGETLARTIDGLAACRARFEVRAGSDTNASADVGRVQVSSDLVDPSRAREDLAPVLAHELSHIILRHPETLARSYRGLLPGFGKGGAAIRASEIAADRLSLYVLDRAGYSPDDAVAFWTKFLRANDLGILSDRTHPGWKTRVAALHAELARLKALKASGRPVDPPADLFTPSR</sequence>
<dbReference type="InterPro" id="IPR001478">
    <property type="entry name" value="PDZ"/>
</dbReference>
<evidence type="ECO:0000259" key="7">
    <source>
        <dbReference type="PROSITE" id="PS50106"/>
    </source>
</evidence>
<comment type="similarity">
    <text evidence="6">Belongs to the peptidase M48 family.</text>
</comment>
<proteinExistence type="inferred from homology"/>
<dbReference type="InterPro" id="IPR041489">
    <property type="entry name" value="PDZ_6"/>
</dbReference>
<dbReference type="GO" id="GO:0008237">
    <property type="term" value="F:metallopeptidase activity"/>
    <property type="evidence" value="ECO:0007669"/>
    <property type="project" value="UniProtKB-KW"/>
</dbReference>
<keyword evidence="9" id="KW-1185">Reference proteome</keyword>
<dbReference type="EC" id="3.4.24.-" evidence="8"/>
<accession>A0ABW4NE45</accession>
<evidence type="ECO:0000313" key="9">
    <source>
        <dbReference type="Proteomes" id="UP001597283"/>
    </source>
</evidence>
<organism evidence="8 9">
    <name type="scientific">Sphingomonas floccifaciens</name>
    <dbReference type="NCBI Taxonomy" id="1844115"/>
    <lineage>
        <taxon>Bacteria</taxon>
        <taxon>Pseudomonadati</taxon>
        <taxon>Pseudomonadota</taxon>
        <taxon>Alphaproteobacteria</taxon>
        <taxon>Sphingomonadales</taxon>
        <taxon>Sphingomonadaceae</taxon>
        <taxon>Sphingomonas</taxon>
    </lineage>
</organism>
<evidence type="ECO:0000256" key="4">
    <source>
        <dbReference type="ARBA" id="ARBA00022833"/>
    </source>
</evidence>
<evidence type="ECO:0000256" key="5">
    <source>
        <dbReference type="ARBA" id="ARBA00023049"/>
    </source>
</evidence>
<keyword evidence="1 6" id="KW-0645">Protease</keyword>
<dbReference type="SMART" id="SM00228">
    <property type="entry name" value="PDZ"/>
    <property type="match status" value="1"/>
</dbReference>
<dbReference type="PROSITE" id="PS50106">
    <property type="entry name" value="PDZ"/>
    <property type="match status" value="1"/>
</dbReference>
<evidence type="ECO:0000256" key="1">
    <source>
        <dbReference type="ARBA" id="ARBA00022670"/>
    </source>
</evidence>
<name>A0ABW4NE45_9SPHN</name>
<keyword evidence="3 6" id="KW-0378">Hydrolase</keyword>
<dbReference type="InterPro" id="IPR036034">
    <property type="entry name" value="PDZ_sf"/>
</dbReference>
<dbReference type="InterPro" id="IPR001915">
    <property type="entry name" value="Peptidase_M48"/>
</dbReference>
<protein>
    <submittedName>
        <fullName evidence="8">M48 family metalloprotease</fullName>
        <ecNumber evidence="8">3.4.24.-</ecNumber>
    </submittedName>
</protein>
<keyword evidence="2" id="KW-0479">Metal-binding</keyword>
<comment type="cofactor">
    <cofactor evidence="6">
        <name>Zn(2+)</name>
        <dbReference type="ChEBI" id="CHEBI:29105"/>
    </cofactor>
    <text evidence="6">Binds 1 zinc ion per subunit.</text>
</comment>
<keyword evidence="5 6" id="KW-0482">Metalloprotease</keyword>
<keyword evidence="4 6" id="KW-0862">Zinc</keyword>